<evidence type="ECO:0000256" key="4">
    <source>
        <dbReference type="SAM" id="MobiDB-lite"/>
    </source>
</evidence>
<reference evidence="6 7" key="1">
    <citation type="submission" date="2016-10" db="EMBL/GenBank/DDBJ databases">
        <authorList>
            <person name="Varghese N."/>
            <person name="Submissions S."/>
        </authorList>
    </citation>
    <scope>NUCLEOTIDE SEQUENCE [LARGE SCALE GENOMIC DNA]</scope>
    <source>
        <strain evidence="6 7">DSM 16525</strain>
    </source>
</reference>
<dbReference type="Proteomes" id="UP000183760">
    <property type="component" value="Unassembled WGS sequence"/>
</dbReference>
<feature type="domain" description="Carboxylesterase type B" evidence="5">
    <location>
        <begin position="6"/>
        <end position="324"/>
    </location>
</feature>
<feature type="region of interest" description="Disordered" evidence="4">
    <location>
        <begin position="498"/>
        <end position="531"/>
    </location>
</feature>
<dbReference type="Gene3D" id="3.40.50.1820">
    <property type="entry name" value="alpha/beta hydrolase"/>
    <property type="match status" value="1"/>
</dbReference>
<dbReference type="InterPro" id="IPR050309">
    <property type="entry name" value="Type-B_Carboxylest/Lipase"/>
</dbReference>
<organism evidence="6 7">
    <name type="scientific">Myxococcus fulvus</name>
    <dbReference type="NCBI Taxonomy" id="33"/>
    <lineage>
        <taxon>Bacteria</taxon>
        <taxon>Pseudomonadati</taxon>
        <taxon>Myxococcota</taxon>
        <taxon>Myxococcia</taxon>
        <taxon>Myxococcales</taxon>
        <taxon>Cystobacterineae</taxon>
        <taxon>Myxococcaceae</taxon>
        <taxon>Myxococcus</taxon>
    </lineage>
</organism>
<dbReference type="InterPro" id="IPR002018">
    <property type="entry name" value="CarbesteraseB"/>
</dbReference>
<evidence type="ECO:0000256" key="1">
    <source>
        <dbReference type="ARBA" id="ARBA00005964"/>
    </source>
</evidence>
<keyword evidence="7" id="KW-1185">Reference proteome</keyword>
<comment type="caution">
    <text evidence="6">The sequence shown here is derived from an EMBL/GenBank/DDBJ whole genome shotgun (WGS) entry which is preliminary data.</text>
</comment>
<dbReference type="EC" id="3.1.1.-" evidence="3"/>
<dbReference type="InterPro" id="IPR029058">
    <property type="entry name" value="AB_hydrolase_fold"/>
</dbReference>
<name>A0ABY1BW84_MYXFU</name>
<dbReference type="Pfam" id="PF00135">
    <property type="entry name" value="COesterase"/>
    <property type="match status" value="2"/>
</dbReference>
<dbReference type="EMBL" id="FOIB01000001">
    <property type="protein sequence ID" value="SES87195.1"/>
    <property type="molecule type" value="Genomic_DNA"/>
</dbReference>
<dbReference type="PANTHER" id="PTHR11559">
    <property type="entry name" value="CARBOXYLESTERASE"/>
    <property type="match status" value="1"/>
</dbReference>
<dbReference type="SUPFAM" id="SSF53474">
    <property type="entry name" value="alpha/beta-Hydrolases"/>
    <property type="match status" value="1"/>
</dbReference>
<proteinExistence type="inferred from homology"/>
<protein>
    <recommendedName>
        <fullName evidence="3">Carboxylic ester hydrolase</fullName>
        <ecNumber evidence="3">3.1.1.-</ecNumber>
    </recommendedName>
</protein>
<evidence type="ECO:0000313" key="7">
    <source>
        <dbReference type="Proteomes" id="UP000183760"/>
    </source>
</evidence>
<evidence type="ECO:0000256" key="3">
    <source>
        <dbReference type="RuleBase" id="RU361235"/>
    </source>
</evidence>
<gene>
    <name evidence="6" type="ORF">SAMN05443572_101430</name>
</gene>
<evidence type="ECO:0000313" key="6">
    <source>
        <dbReference type="EMBL" id="SES87195.1"/>
    </source>
</evidence>
<feature type="domain" description="Carboxylesterase type B" evidence="5">
    <location>
        <begin position="354"/>
        <end position="472"/>
    </location>
</feature>
<evidence type="ECO:0000256" key="2">
    <source>
        <dbReference type="ARBA" id="ARBA00022801"/>
    </source>
</evidence>
<accession>A0ABY1BW84</accession>
<dbReference type="RefSeq" id="WP_074948662.1">
    <property type="nucleotide sequence ID" value="NZ_BJXR01000025.1"/>
</dbReference>
<comment type="similarity">
    <text evidence="1 3">Belongs to the type-B carboxylesterase/lipase family.</text>
</comment>
<evidence type="ECO:0000259" key="5">
    <source>
        <dbReference type="Pfam" id="PF00135"/>
    </source>
</evidence>
<keyword evidence="2 3" id="KW-0378">Hydrolase</keyword>
<dbReference type="InterPro" id="IPR019826">
    <property type="entry name" value="Carboxylesterase_B_AS"/>
</dbReference>
<sequence length="531" mass="57387">MSASKSPVVSTKEGQVQGLVEGKVFVFRGIPYAQPPVGNLRWKAPLRAQPWRHILDASEYGPASMQSRQACIESGGGDPGEPDENCLHLNVWTPKLDAGAKLPVVVWIHGGAFVLGASRFEAYDGSPLAMKNVVVVTLNYRLGHLGFFAHPKLQEEQPNGPANFGLLDQMLALEWVKDNIACFGGDAGNVTLMGESAGAKSVLALYCSPLMRDRNLFHRGVAMSSYVLAEKPLADARYCGEATAQRLGLDWHEVSMEKLRGIAAERFWPLPSDVNNAPCPIAGDSVLPLGIRETFQAGEQLDLPLIIGNTSDDSSVVASFGIDPGTILEKLGGLAGVVRALYGAELGDREIGRRMCRDFVFAVLPRYLATLHASRGNPVWRYAFDYTTELLRPRSPNGVPHGQEIPYFLGTTELCPPNQGFMNDKDKVWGGHMLDAIVRFARDQKPGNVGGVDWHEHTVEADRLLRLAPTVTPETDFDKAILDLATLCIPLIDAFAKPKPPAMPKGAGTGGSRSAASTPPAKNKGRPQATP</sequence>
<dbReference type="PROSITE" id="PS00122">
    <property type="entry name" value="CARBOXYLESTERASE_B_1"/>
    <property type="match status" value="1"/>
</dbReference>